<evidence type="ECO:0000256" key="1">
    <source>
        <dbReference type="SAM" id="SignalP"/>
    </source>
</evidence>
<keyword evidence="3" id="KW-1185">Reference proteome</keyword>
<sequence length="170" mass="19116">MKMVLIVLAFSALSLSAQDMASCPMHAKHQQEREQHRSDVEKHGDEAMGFSHEKTTHHFRLLADGGAIQVVANNADDKDSLAQIRMHLAHIATMFKNGDFSAPMFVHSQDPPGANVMEERRDQITYAYLEMPTGGEVRIQTQDAEALQAIHDFLRFQIEDHHTGDKPEVD</sequence>
<feature type="chain" id="PRO_5004191949" description="Aspartate carbamoyltransferase" evidence="1">
    <location>
        <begin position="18"/>
        <end position="170"/>
    </location>
</feature>
<dbReference type="AlphaFoldDB" id="Q1IT11"/>
<dbReference type="eggNOG" id="COG3245">
    <property type="taxonomic scope" value="Bacteria"/>
</dbReference>
<dbReference type="EMBL" id="CP000360">
    <property type="protein sequence ID" value="ABF39989.1"/>
    <property type="molecule type" value="Genomic_DNA"/>
</dbReference>
<dbReference type="Proteomes" id="UP000002432">
    <property type="component" value="Chromosome"/>
</dbReference>
<dbReference type="OrthoDB" id="120698at2"/>
<dbReference type="STRING" id="204669.Acid345_0986"/>
<organism evidence="2 3">
    <name type="scientific">Koribacter versatilis (strain Ellin345)</name>
    <dbReference type="NCBI Taxonomy" id="204669"/>
    <lineage>
        <taxon>Bacteria</taxon>
        <taxon>Pseudomonadati</taxon>
        <taxon>Acidobacteriota</taxon>
        <taxon>Terriglobia</taxon>
        <taxon>Terriglobales</taxon>
        <taxon>Candidatus Korobacteraceae</taxon>
        <taxon>Candidatus Korobacter</taxon>
    </lineage>
</organism>
<evidence type="ECO:0000313" key="2">
    <source>
        <dbReference type="EMBL" id="ABF39989.1"/>
    </source>
</evidence>
<feature type="signal peptide" evidence="1">
    <location>
        <begin position="1"/>
        <end position="17"/>
    </location>
</feature>
<proteinExistence type="predicted"/>
<accession>Q1IT11</accession>
<gene>
    <name evidence="2" type="ordered locus">Acid345_0986</name>
</gene>
<dbReference type="RefSeq" id="WP_011521791.1">
    <property type="nucleotide sequence ID" value="NC_008009.1"/>
</dbReference>
<dbReference type="KEGG" id="aba:Acid345_0986"/>
<evidence type="ECO:0008006" key="4">
    <source>
        <dbReference type="Google" id="ProtNLM"/>
    </source>
</evidence>
<name>Q1IT11_KORVE</name>
<keyword evidence="1" id="KW-0732">Signal</keyword>
<protein>
    <recommendedName>
        <fullName evidence="4">Aspartate carbamoyltransferase</fullName>
    </recommendedName>
</protein>
<dbReference type="HOGENOM" id="CLU_127522_0_0_0"/>
<reference evidence="2 3" key="1">
    <citation type="journal article" date="2009" name="Appl. Environ. Microbiol.">
        <title>Three genomes from the phylum Acidobacteria provide insight into the lifestyles of these microorganisms in soils.</title>
        <authorList>
            <person name="Ward N.L."/>
            <person name="Challacombe J.F."/>
            <person name="Janssen P.H."/>
            <person name="Henrissat B."/>
            <person name="Coutinho P.M."/>
            <person name="Wu M."/>
            <person name="Xie G."/>
            <person name="Haft D.H."/>
            <person name="Sait M."/>
            <person name="Badger J."/>
            <person name="Barabote R.D."/>
            <person name="Bradley B."/>
            <person name="Brettin T.S."/>
            <person name="Brinkac L.M."/>
            <person name="Bruce D."/>
            <person name="Creasy T."/>
            <person name="Daugherty S.C."/>
            <person name="Davidsen T.M."/>
            <person name="DeBoy R.T."/>
            <person name="Detter J.C."/>
            <person name="Dodson R.J."/>
            <person name="Durkin A.S."/>
            <person name="Ganapathy A."/>
            <person name="Gwinn-Giglio M."/>
            <person name="Han C.S."/>
            <person name="Khouri H."/>
            <person name="Kiss H."/>
            <person name="Kothari S.P."/>
            <person name="Madupu R."/>
            <person name="Nelson K.E."/>
            <person name="Nelson W.C."/>
            <person name="Paulsen I."/>
            <person name="Penn K."/>
            <person name="Ren Q."/>
            <person name="Rosovitz M.J."/>
            <person name="Selengut J.D."/>
            <person name="Shrivastava S."/>
            <person name="Sullivan S.A."/>
            <person name="Tapia R."/>
            <person name="Thompson L.S."/>
            <person name="Watkins K.L."/>
            <person name="Yang Q."/>
            <person name="Yu C."/>
            <person name="Zafar N."/>
            <person name="Zhou L."/>
            <person name="Kuske C.R."/>
        </authorList>
    </citation>
    <scope>NUCLEOTIDE SEQUENCE [LARGE SCALE GENOMIC DNA]</scope>
    <source>
        <strain evidence="2 3">Ellin345</strain>
    </source>
</reference>
<evidence type="ECO:0000313" key="3">
    <source>
        <dbReference type="Proteomes" id="UP000002432"/>
    </source>
</evidence>
<dbReference type="EnsemblBacteria" id="ABF39989">
    <property type="protein sequence ID" value="ABF39989"/>
    <property type="gene ID" value="Acid345_0986"/>
</dbReference>